<dbReference type="PANTHER" id="PTHR47707:SF1">
    <property type="entry name" value="NUDIX HYDROLASE FAMILY PROTEIN"/>
    <property type="match status" value="1"/>
</dbReference>
<sequence>MHVVAGVLIDVSGRVLLAQRPEGKHLAGLWEFPGGKSEPGETAAQALVRELQEEIGIVVEPGEVLMRFPWTYGSKCLDLETLRVLRWSGEPRSCEGQALRWVEPNGFDDARLTPADRPIMALLRSVAP</sequence>
<name>A0A099CW90_9GAMM</name>
<dbReference type="NCBIfam" id="TIGR00586">
    <property type="entry name" value="mutt"/>
    <property type="match status" value="1"/>
</dbReference>
<feature type="binding site" evidence="18">
    <location>
        <position position="34"/>
    </location>
    <ligand>
        <name>Mg(2+)</name>
        <dbReference type="ChEBI" id="CHEBI:18420"/>
    </ligand>
</feature>
<comment type="catalytic activity">
    <reaction evidence="10">
        <text>8-oxo-dGTP + H2O = 8-oxo-dGMP + diphosphate + H(+)</text>
        <dbReference type="Rhea" id="RHEA:31575"/>
        <dbReference type="ChEBI" id="CHEBI:15377"/>
        <dbReference type="ChEBI" id="CHEBI:15378"/>
        <dbReference type="ChEBI" id="CHEBI:33019"/>
        <dbReference type="ChEBI" id="CHEBI:63224"/>
        <dbReference type="ChEBI" id="CHEBI:77896"/>
        <dbReference type="EC" id="3.6.1.55"/>
    </reaction>
</comment>
<dbReference type="PANTHER" id="PTHR47707">
    <property type="entry name" value="8-OXO-DGTP DIPHOSPHATASE"/>
    <property type="match status" value="1"/>
</dbReference>
<evidence type="ECO:0000313" key="20">
    <source>
        <dbReference type="EMBL" id="KGI77300.1"/>
    </source>
</evidence>
<dbReference type="GO" id="GO:0046872">
    <property type="term" value="F:metal ion binding"/>
    <property type="evidence" value="ECO:0007669"/>
    <property type="project" value="UniProtKB-KW"/>
</dbReference>
<dbReference type="AlphaFoldDB" id="A0A099CW90"/>
<evidence type="ECO:0000256" key="2">
    <source>
        <dbReference type="ARBA" id="ARBA00005582"/>
    </source>
</evidence>
<reference evidence="20 21" key="1">
    <citation type="submission" date="2014-09" db="EMBL/GenBank/DDBJ databases">
        <title>Xanthomonadaceae 3.5X direct submission.</title>
        <authorList>
            <person name="Fang T."/>
            <person name="Wang H."/>
        </authorList>
    </citation>
    <scope>NUCLEOTIDE SEQUENCE [LARGE SCALE GENOMIC DNA]</scope>
    <source>
        <strain evidence="20 21">3.5X</strain>
    </source>
</reference>
<keyword evidence="4" id="KW-0235">DNA replication</keyword>
<dbReference type="FunFam" id="3.90.79.10:FF:000014">
    <property type="entry name" value="8-oxo-dGTP diphosphatase MutT"/>
    <property type="match status" value="1"/>
</dbReference>
<dbReference type="EMBL" id="JROI01000013">
    <property type="protein sequence ID" value="KGI77300.1"/>
    <property type="molecule type" value="Genomic_DNA"/>
</dbReference>
<dbReference type="STRING" id="1543381.LF63_0111745"/>
<evidence type="ECO:0000256" key="12">
    <source>
        <dbReference type="ARBA" id="ARBA00038905"/>
    </source>
</evidence>
<proteinExistence type="inferred from homology"/>
<feature type="domain" description="Nudix hydrolase" evidence="19">
    <location>
        <begin position="1"/>
        <end position="125"/>
    </location>
</feature>
<protein>
    <recommendedName>
        <fullName evidence="13">8-oxo-dGTP diphosphatase</fullName>
        <ecNumber evidence="12">3.6.1.55</ecNumber>
    </recommendedName>
    <alternativeName>
        <fullName evidence="16">7,8-dihydro-8-oxoguanine-triphosphatase</fullName>
    </alternativeName>
    <alternativeName>
        <fullName evidence="15">Mutator protein MutT</fullName>
    </alternativeName>
    <alternativeName>
        <fullName evidence="14">dGTP pyrophosphohydrolase</fullName>
    </alternativeName>
</protein>
<gene>
    <name evidence="20" type="ORF">LF63_0111745</name>
</gene>
<keyword evidence="5 18" id="KW-0479">Metal-binding</keyword>
<dbReference type="GO" id="GO:0044715">
    <property type="term" value="F:8-oxo-dGDP phosphatase activity"/>
    <property type="evidence" value="ECO:0007669"/>
    <property type="project" value="TreeGrafter"/>
</dbReference>
<evidence type="ECO:0000256" key="10">
    <source>
        <dbReference type="ARBA" id="ARBA00035861"/>
    </source>
</evidence>
<evidence type="ECO:0000256" key="1">
    <source>
        <dbReference type="ARBA" id="ARBA00001946"/>
    </source>
</evidence>
<keyword evidence="9" id="KW-0234">DNA repair</keyword>
<dbReference type="GO" id="GO:0035539">
    <property type="term" value="F:8-oxo-7,8-dihydrodeoxyguanosine triphosphate pyrophosphatase activity"/>
    <property type="evidence" value="ECO:0007669"/>
    <property type="project" value="UniProtKB-EC"/>
</dbReference>
<evidence type="ECO:0000256" key="14">
    <source>
        <dbReference type="ARBA" id="ARBA00041592"/>
    </source>
</evidence>
<evidence type="ECO:0000256" key="4">
    <source>
        <dbReference type="ARBA" id="ARBA00022705"/>
    </source>
</evidence>
<evidence type="ECO:0000256" key="5">
    <source>
        <dbReference type="ARBA" id="ARBA00022723"/>
    </source>
</evidence>
<evidence type="ECO:0000256" key="17">
    <source>
        <dbReference type="PIRSR" id="PIRSR603561-1"/>
    </source>
</evidence>
<feature type="binding site" evidence="18">
    <location>
        <position position="54"/>
    </location>
    <ligand>
        <name>Mg(2+)</name>
        <dbReference type="ChEBI" id="CHEBI:18420"/>
    </ligand>
</feature>
<dbReference type="CDD" id="cd03425">
    <property type="entry name" value="NUDIX_MutT_NudA_like"/>
    <property type="match status" value="1"/>
</dbReference>
<dbReference type="InterPro" id="IPR003561">
    <property type="entry name" value="Mutator_MutT"/>
</dbReference>
<evidence type="ECO:0000256" key="15">
    <source>
        <dbReference type="ARBA" id="ARBA00041979"/>
    </source>
</evidence>
<dbReference type="InterPro" id="IPR020084">
    <property type="entry name" value="NUDIX_hydrolase_CS"/>
</dbReference>
<evidence type="ECO:0000256" key="9">
    <source>
        <dbReference type="ARBA" id="ARBA00023204"/>
    </source>
</evidence>
<dbReference type="InterPro" id="IPR000086">
    <property type="entry name" value="NUDIX_hydrolase_dom"/>
</dbReference>
<evidence type="ECO:0000259" key="19">
    <source>
        <dbReference type="PROSITE" id="PS51462"/>
    </source>
</evidence>
<dbReference type="Proteomes" id="UP000029708">
    <property type="component" value="Unassembled WGS sequence"/>
</dbReference>
<keyword evidence="8 18" id="KW-0460">Magnesium</keyword>
<dbReference type="OrthoDB" id="9810648at2"/>
<dbReference type="EC" id="3.6.1.55" evidence="12"/>
<feature type="binding site" evidence="17">
    <location>
        <begin position="31"/>
        <end position="34"/>
    </location>
    <ligand>
        <name>8-oxo-dGTP</name>
        <dbReference type="ChEBI" id="CHEBI:77896"/>
    </ligand>
</feature>
<dbReference type="PROSITE" id="PS00893">
    <property type="entry name" value="NUDIX_BOX"/>
    <property type="match status" value="1"/>
</dbReference>
<keyword evidence="3" id="KW-0515">Mutator protein</keyword>
<evidence type="ECO:0000256" key="7">
    <source>
        <dbReference type="ARBA" id="ARBA00022801"/>
    </source>
</evidence>
<dbReference type="InterPro" id="IPR020476">
    <property type="entry name" value="Nudix_hydrolase"/>
</dbReference>
<dbReference type="PROSITE" id="PS51462">
    <property type="entry name" value="NUDIX"/>
    <property type="match status" value="1"/>
</dbReference>
<dbReference type="PRINTS" id="PR00502">
    <property type="entry name" value="NUDIXFAMILY"/>
</dbReference>
<comment type="catalytic activity">
    <reaction evidence="11">
        <text>8-oxo-GTP + H2O = 8-oxo-GMP + diphosphate + H(+)</text>
        <dbReference type="Rhea" id="RHEA:67616"/>
        <dbReference type="ChEBI" id="CHEBI:15377"/>
        <dbReference type="ChEBI" id="CHEBI:15378"/>
        <dbReference type="ChEBI" id="CHEBI:33019"/>
        <dbReference type="ChEBI" id="CHEBI:143553"/>
        <dbReference type="ChEBI" id="CHEBI:145694"/>
    </reaction>
</comment>
<dbReference type="GO" id="GO:0008413">
    <property type="term" value="F:8-oxo-7,8-dihydroguanosine triphosphate pyrophosphatase activity"/>
    <property type="evidence" value="ECO:0007669"/>
    <property type="project" value="InterPro"/>
</dbReference>
<dbReference type="Pfam" id="PF14815">
    <property type="entry name" value="NUDIX_4"/>
    <property type="match status" value="1"/>
</dbReference>
<evidence type="ECO:0000256" key="11">
    <source>
        <dbReference type="ARBA" id="ARBA00036904"/>
    </source>
</evidence>
<evidence type="ECO:0000256" key="3">
    <source>
        <dbReference type="ARBA" id="ARBA00022457"/>
    </source>
</evidence>
<evidence type="ECO:0000256" key="13">
    <source>
        <dbReference type="ARBA" id="ARBA00040794"/>
    </source>
</evidence>
<dbReference type="HOGENOM" id="CLU_037162_19_2_6"/>
<evidence type="ECO:0000313" key="21">
    <source>
        <dbReference type="Proteomes" id="UP000029708"/>
    </source>
</evidence>
<dbReference type="GO" id="GO:0044716">
    <property type="term" value="F:8-oxo-GDP phosphatase activity"/>
    <property type="evidence" value="ECO:0007669"/>
    <property type="project" value="TreeGrafter"/>
</dbReference>
<evidence type="ECO:0000256" key="18">
    <source>
        <dbReference type="PIRSR" id="PIRSR603561-2"/>
    </source>
</evidence>
<feature type="binding site" evidence="17">
    <location>
        <position position="20"/>
    </location>
    <ligand>
        <name>8-oxo-dGTP</name>
        <dbReference type="ChEBI" id="CHEBI:77896"/>
    </ligand>
</feature>
<evidence type="ECO:0000256" key="6">
    <source>
        <dbReference type="ARBA" id="ARBA00022763"/>
    </source>
</evidence>
<keyword evidence="6" id="KW-0227">DNA damage</keyword>
<comment type="cofactor">
    <cofactor evidence="1 18">
        <name>Mg(2+)</name>
        <dbReference type="ChEBI" id="CHEBI:18420"/>
    </cofactor>
</comment>
<feature type="binding site" evidence="17">
    <location>
        <position position="25"/>
    </location>
    <ligand>
        <name>8-oxo-dGTP</name>
        <dbReference type="ChEBI" id="CHEBI:77896"/>
    </ligand>
</feature>
<evidence type="ECO:0000256" key="16">
    <source>
        <dbReference type="ARBA" id="ARBA00042798"/>
    </source>
</evidence>
<organism evidence="20 21">
    <name type="scientific">Oleiagrimonas soli</name>
    <dbReference type="NCBI Taxonomy" id="1543381"/>
    <lineage>
        <taxon>Bacteria</taxon>
        <taxon>Pseudomonadati</taxon>
        <taxon>Pseudomonadota</taxon>
        <taxon>Gammaproteobacteria</taxon>
        <taxon>Lysobacterales</taxon>
        <taxon>Rhodanobacteraceae</taxon>
        <taxon>Oleiagrimonas</taxon>
    </lineage>
</organism>
<comment type="caution">
    <text evidence="20">The sequence shown here is derived from an EMBL/GenBank/DDBJ whole genome shotgun (WGS) entry which is preliminary data.</text>
</comment>
<comment type="similarity">
    <text evidence="2">Belongs to the Nudix hydrolase family.</text>
</comment>
<dbReference type="InterPro" id="IPR015797">
    <property type="entry name" value="NUDIX_hydrolase-like_dom_sf"/>
</dbReference>
<dbReference type="InterPro" id="IPR029119">
    <property type="entry name" value="MutY_C"/>
</dbReference>
<keyword evidence="21" id="KW-1185">Reference proteome</keyword>
<evidence type="ECO:0000256" key="8">
    <source>
        <dbReference type="ARBA" id="ARBA00022842"/>
    </source>
</evidence>
<dbReference type="InterPro" id="IPR047127">
    <property type="entry name" value="MutT-like"/>
</dbReference>
<keyword evidence="7 20" id="KW-0378">Hydrolase</keyword>
<accession>A0A099CW90</accession>
<dbReference type="SUPFAM" id="SSF55811">
    <property type="entry name" value="Nudix"/>
    <property type="match status" value="1"/>
</dbReference>
<dbReference type="GO" id="GO:0006260">
    <property type="term" value="P:DNA replication"/>
    <property type="evidence" value="ECO:0007669"/>
    <property type="project" value="UniProtKB-KW"/>
</dbReference>
<dbReference type="Gene3D" id="3.90.79.10">
    <property type="entry name" value="Nucleoside Triphosphate Pyrophosphohydrolase"/>
    <property type="match status" value="1"/>
</dbReference>
<dbReference type="GO" id="GO:0006281">
    <property type="term" value="P:DNA repair"/>
    <property type="evidence" value="ECO:0007669"/>
    <property type="project" value="UniProtKB-KW"/>
</dbReference>